<proteinExistence type="predicted"/>
<keyword evidence="1" id="KW-1133">Transmembrane helix</keyword>
<evidence type="ECO:0000256" key="1">
    <source>
        <dbReference type="SAM" id="Phobius"/>
    </source>
</evidence>
<feature type="transmembrane region" description="Helical" evidence="1">
    <location>
        <begin position="55"/>
        <end position="77"/>
    </location>
</feature>
<reference evidence="2 3" key="1">
    <citation type="submission" date="2018-11" db="EMBL/GenBank/DDBJ databases">
        <title>Draft genome sequence of Gordonia sp. RS15-1S isolated from rice stems.</title>
        <authorList>
            <person name="Muangham S."/>
        </authorList>
    </citation>
    <scope>NUCLEOTIDE SEQUENCE [LARGE SCALE GENOMIC DNA]</scope>
    <source>
        <strain evidence="2 3">RS15-1S</strain>
    </source>
</reference>
<keyword evidence="1" id="KW-0812">Transmembrane</keyword>
<protein>
    <submittedName>
        <fullName evidence="2">Uncharacterized protein</fullName>
    </submittedName>
</protein>
<evidence type="ECO:0000313" key="2">
    <source>
        <dbReference type="EMBL" id="RPA58581.1"/>
    </source>
</evidence>
<sequence length="106" mass="11262">MLLAARKLAAEVDMELLFFVAGFVAGGLVAHLVLRLRITLSKGKLDVAAAPLAKAVLTAYLPGFILCMLAALFVNSVKLNNCLIGLISGVCVVSLPYLLELFSTDR</sequence>
<keyword evidence="3" id="KW-1185">Reference proteome</keyword>
<dbReference type="Proteomes" id="UP000267536">
    <property type="component" value="Unassembled WGS sequence"/>
</dbReference>
<organism evidence="2 3">
    <name type="scientific">Gordonia oryzae</name>
    <dbReference type="NCBI Taxonomy" id="2487349"/>
    <lineage>
        <taxon>Bacteria</taxon>
        <taxon>Bacillati</taxon>
        <taxon>Actinomycetota</taxon>
        <taxon>Actinomycetes</taxon>
        <taxon>Mycobacteriales</taxon>
        <taxon>Gordoniaceae</taxon>
        <taxon>Gordonia</taxon>
    </lineage>
</organism>
<dbReference type="AlphaFoldDB" id="A0A3N4GHI5"/>
<accession>A0A3N4GHI5</accession>
<gene>
    <name evidence="2" type="ORF">EF294_15575</name>
</gene>
<dbReference type="EMBL" id="RKMH01000011">
    <property type="protein sequence ID" value="RPA58581.1"/>
    <property type="molecule type" value="Genomic_DNA"/>
</dbReference>
<keyword evidence="1" id="KW-0472">Membrane</keyword>
<feature type="transmembrane region" description="Helical" evidence="1">
    <location>
        <begin position="16"/>
        <end position="34"/>
    </location>
</feature>
<evidence type="ECO:0000313" key="3">
    <source>
        <dbReference type="Proteomes" id="UP000267536"/>
    </source>
</evidence>
<comment type="caution">
    <text evidence="2">The sequence shown here is derived from an EMBL/GenBank/DDBJ whole genome shotgun (WGS) entry which is preliminary data.</text>
</comment>
<feature type="transmembrane region" description="Helical" evidence="1">
    <location>
        <begin position="83"/>
        <end position="102"/>
    </location>
</feature>
<name>A0A3N4GHI5_9ACTN</name>